<sequence length="72" mass="8190">MSHIDIDAKYHRQRYATIFWQYGRSKNADDVISESEVTGVVARKFGGPCIAKEHAPDTTSYPIPRPRISVVR</sequence>
<organism evidence="1 2">
    <name type="scientific">Solanum commersonii</name>
    <name type="common">Commerson's wild potato</name>
    <name type="synonym">Commerson's nightshade</name>
    <dbReference type="NCBI Taxonomy" id="4109"/>
    <lineage>
        <taxon>Eukaryota</taxon>
        <taxon>Viridiplantae</taxon>
        <taxon>Streptophyta</taxon>
        <taxon>Embryophyta</taxon>
        <taxon>Tracheophyta</taxon>
        <taxon>Spermatophyta</taxon>
        <taxon>Magnoliopsida</taxon>
        <taxon>eudicotyledons</taxon>
        <taxon>Gunneridae</taxon>
        <taxon>Pentapetalae</taxon>
        <taxon>asterids</taxon>
        <taxon>lamiids</taxon>
        <taxon>Solanales</taxon>
        <taxon>Solanaceae</taxon>
        <taxon>Solanoideae</taxon>
        <taxon>Solaneae</taxon>
        <taxon>Solanum</taxon>
    </lineage>
</organism>
<reference evidence="1 2" key="1">
    <citation type="submission" date="2020-09" db="EMBL/GenBank/DDBJ databases">
        <title>De no assembly of potato wild relative species, Solanum commersonii.</title>
        <authorList>
            <person name="Cho K."/>
        </authorList>
    </citation>
    <scope>NUCLEOTIDE SEQUENCE [LARGE SCALE GENOMIC DNA]</scope>
    <source>
        <strain evidence="1">LZ3.2</strain>
        <tissue evidence="1">Leaf</tissue>
    </source>
</reference>
<evidence type="ECO:0000313" key="2">
    <source>
        <dbReference type="Proteomes" id="UP000824120"/>
    </source>
</evidence>
<evidence type="ECO:0000313" key="1">
    <source>
        <dbReference type="EMBL" id="KAG5573217.1"/>
    </source>
</evidence>
<comment type="caution">
    <text evidence="1">The sequence shown here is derived from an EMBL/GenBank/DDBJ whole genome shotgun (WGS) entry which is preliminary data.</text>
</comment>
<keyword evidence="2" id="KW-1185">Reference proteome</keyword>
<proteinExistence type="predicted"/>
<protein>
    <submittedName>
        <fullName evidence="1">Uncharacterized protein</fullName>
    </submittedName>
</protein>
<dbReference type="Proteomes" id="UP000824120">
    <property type="component" value="Chromosome 12"/>
</dbReference>
<dbReference type="AlphaFoldDB" id="A0A9J5WC39"/>
<dbReference type="EMBL" id="JACXVP010000012">
    <property type="protein sequence ID" value="KAG5573217.1"/>
    <property type="molecule type" value="Genomic_DNA"/>
</dbReference>
<name>A0A9J5WC39_SOLCO</name>
<accession>A0A9J5WC39</accession>
<gene>
    <name evidence="1" type="ORF">H5410_062983</name>
</gene>